<accession>A0AAP4EWM2</accession>
<reference evidence="2 3" key="1">
    <citation type="submission" date="2023-05" db="EMBL/GenBank/DDBJ databases">
        <title>[ruminococcus] sp. nov., isolated from a pig farm feces dump.</title>
        <authorList>
            <person name="Chang Y.-H."/>
        </authorList>
    </citation>
    <scope>NUCLEOTIDE SEQUENCE [LARGE SCALE GENOMIC DNA]</scope>
    <source>
        <strain evidence="2 3">YH-rum2234</strain>
    </source>
</reference>
<gene>
    <name evidence="2" type="ORF">QJ036_03935</name>
</gene>
<feature type="domain" description="Peptidase C51" evidence="1">
    <location>
        <begin position="32"/>
        <end position="162"/>
    </location>
</feature>
<evidence type="ECO:0000313" key="3">
    <source>
        <dbReference type="Proteomes" id="UP001300383"/>
    </source>
</evidence>
<organism evidence="2 3">
    <name type="scientific">Fusibacillus kribbianus</name>
    <dbReference type="NCBI Taxonomy" id="3044208"/>
    <lineage>
        <taxon>Bacteria</taxon>
        <taxon>Bacillati</taxon>
        <taxon>Bacillota</taxon>
        <taxon>Clostridia</taxon>
        <taxon>Lachnospirales</taxon>
        <taxon>Lachnospiraceae</taxon>
        <taxon>Fusibacillus</taxon>
    </lineage>
</organism>
<dbReference type="InterPro" id="IPR038765">
    <property type="entry name" value="Papain-like_cys_pep_sf"/>
</dbReference>
<sequence>MKQKLLGMLTGVILLSGLFGTVNAKAYVTCSRNQAVEWAIAQIGKALDYDGAYGAQCVDLIKYYYAYLGEKPVRGNGKDYATNALPSGWSRIRYYNGFIPEPGDIAVWTTGGGGYGHVAIITSADVNGFRSVDQNISGTTGCVAMSWSYSTLWGIVRPDFIDDAEFKAVGIYVPEYEAGGVISAGMAVSPPNEEAVQYQWLVYDIANESWSLISDWSESNWVSWKPERGGNYWLHCKARNVEGKEVSSTVGITYREPEFKAIGIYVPEYEAGGTISAGMAVSLPNEEAVQYQWLVYDIANESWSLVSDWSESNWVSWKPERGGNYWLHCKVRNAEGKEVSSTVGITYTEPEFKAVGIYVPEYEAGGTISAGMAVSPSNEEAVQYQWLAYDIEKESWSLISDWSEGNWVSWKPERGGNYWLHCKARNVEGKEVSSTVGITYREPEFKAVGIYVPEYEPGAPVLAGMVVTPSDELGVQYQWLAYDTKNESWSLVSDWSDSNWVSWQPEKGGDYWLHCYAKNQKGEIVFNTVSMHYDTCE</sequence>
<evidence type="ECO:0000313" key="2">
    <source>
        <dbReference type="EMBL" id="MDI9241629.1"/>
    </source>
</evidence>
<dbReference type="AlphaFoldDB" id="A0AAP4EWM2"/>
<evidence type="ECO:0000259" key="1">
    <source>
        <dbReference type="PROSITE" id="PS50911"/>
    </source>
</evidence>
<dbReference type="EMBL" id="JASGBQ010000003">
    <property type="protein sequence ID" value="MDI9241629.1"/>
    <property type="molecule type" value="Genomic_DNA"/>
</dbReference>
<comment type="caution">
    <text evidence="2">The sequence shown here is derived from an EMBL/GenBank/DDBJ whole genome shotgun (WGS) entry which is preliminary data.</text>
</comment>
<dbReference type="InterPro" id="IPR007921">
    <property type="entry name" value="CHAP_dom"/>
</dbReference>
<dbReference type="PROSITE" id="PS50911">
    <property type="entry name" value="CHAP"/>
    <property type="match status" value="1"/>
</dbReference>
<dbReference type="Gene3D" id="3.90.1720.10">
    <property type="entry name" value="endopeptidase domain like (from Nostoc punctiforme)"/>
    <property type="match status" value="1"/>
</dbReference>
<protein>
    <submittedName>
        <fullName evidence="2">CHAP domain-containing protein</fullName>
    </submittedName>
</protein>
<dbReference type="RefSeq" id="WP_283230136.1">
    <property type="nucleotide sequence ID" value="NZ_JASGBQ010000003.1"/>
</dbReference>
<proteinExistence type="predicted"/>
<dbReference type="Pfam" id="PF05257">
    <property type="entry name" value="CHAP"/>
    <property type="match status" value="1"/>
</dbReference>
<dbReference type="SUPFAM" id="SSF54001">
    <property type="entry name" value="Cysteine proteinases"/>
    <property type="match status" value="1"/>
</dbReference>
<dbReference type="Proteomes" id="UP001300383">
    <property type="component" value="Unassembled WGS sequence"/>
</dbReference>
<name>A0AAP4EWM2_9FIRM</name>
<keyword evidence="3" id="KW-1185">Reference proteome</keyword>